<dbReference type="Proteomes" id="UP000251995">
    <property type="component" value="Chromosome"/>
</dbReference>
<dbReference type="KEGG" id="acij:JS278_00196"/>
<gene>
    <name evidence="2" type="ORF">JS278_00196</name>
</gene>
<sequence length="42" mass="4700">MSEPDDNEPEPKDRLTWALVWAMGIIGAVVVIVWLGMILFVS</sequence>
<proteinExistence type="predicted"/>
<evidence type="ECO:0000256" key="1">
    <source>
        <dbReference type="SAM" id="Phobius"/>
    </source>
</evidence>
<protein>
    <submittedName>
        <fullName evidence="2">Uncharacterized protein</fullName>
    </submittedName>
</protein>
<dbReference type="RefSeq" id="WP_281269210.1">
    <property type="nucleotide sequence ID" value="NZ_CP025198.1"/>
</dbReference>
<accession>A0A344UQ45</accession>
<organism evidence="2 3">
    <name type="scientific">Acidipropionibacterium virtanenii</name>
    <dbReference type="NCBI Taxonomy" id="2057246"/>
    <lineage>
        <taxon>Bacteria</taxon>
        <taxon>Bacillati</taxon>
        <taxon>Actinomycetota</taxon>
        <taxon>Actinomycetes</taxon>
        <taxon>Propionibacteriales</taxon>
        <taxon>Propionibacteriaceae</taxon>
        <taxon>Acidipropionibacterium</taxon>
    </lineage>
</organism>
<reference evidence="2 3" key="1">
    <citation type="submission" date="2017-12" db="EMBL/GenBank/DDBJ databases">
        <title>The whole genome sequence of the Acidipropionibacterium virtanenii sp. nov. type strain JS278.</title>
        <authorList>
            <person name="Laine P."/>
            <person name="Deptula P."/>
            <person name="Varmanen P."/>
            <person name="Auvinen P."/>
        </authorList>
    </citation>
    <scope>NUCLEOTIDE SEQUENCE [LARGE SCALE GENOMIC DNA]</scope>
    <source>
        <strain evidence="2 3">JS278</strain>
    </source>
</reference>
<keyword evidence="1" id="KW-1133">Transmembrane helix</keyword>
<name>A0A344UQ45_9ACTN</name>
<dbReference type="AlphaFoldDB" id="A0A344UQ45"/>
<feature type="transmembrane region" description="Helical" evidence="1">
    <location>
        <begin position="20"/>
        <end position="41"/>
    </location>
</feature>
<keyword evidence="3" id="KW-1185">Reference proteome</keyword>
<keyword evidence="1" id="KW-0812">Transmembrane</keyword>
<dbReference type="EMBL" id="CP025198">
    <property type="protein sequence ID" value="AXE37393.1"/>
    <property type="molecule type" value="Genomic_DNA"/>
</dbReference>
<evidence type="ECO:0000313" key="2">
    <source>
        <dbReference type="EMBL" id="AXE37393.1"/>
    </source>
</evidence>
<evidence type="ECO:0000313" key="3">
    <source>
        <dbReference type="Proteomes" id="UP000251995"/>
    </source>
</evidence>
<keyword evidence="1" id="KW-0472">Membrane</keyword>